<dbReference type="PANTHER" id="PTHR47669:SF1">
    <property type="entry name" value="PHOSPHATIDYLINOSITOL TRANSFER PROTEIN SFH5"/>
    <property type="match status" value="1"/>
</dbReference>
<keyword evidence="20" id="KW-1185">Reference proteome</keyword>
<dbReference type="GO" id="GO:0005829">
    <property type="term" value="C:cytosol"/>
    <property type="evidence" value="ECO:0007669"/>
    <property type="project" value="TreeGrafter"/>
</dbReference>
<dbReference type="InterPro" id="IPR001251">
    <property type="entry name" value="CRAL-TRIO_dom"/>
</dbReference>
<dbReference type="Pfam" id="PF00650">
    <property type="entry name" value="CRAL_TRIO"/>
    <property type="match status" value="1"/>
</dbReference>
<dbReference type="Proteomes" id="UP000813385">
    <property type="component" value="Unassembled WGS sequence"/>
</dbReference>
<evidence type="ECO:0000256" key="14">
    <source>
        <dbReference type="ARBA" id="ARBA00024146"/>
    </source>
</evidence>
<keyword evidence="5 16" id="KW-0813">Transport</keyword>
<keyword evidence="10 16" id="KW-0492">Microsome</keyword>
<dbReference type="GO" id="GO:0005789">
    <property type="term" value="C:endoplasmic reticulum membrane"/>
    <property type="evidence" value="ECO:0007669"/>
    <property type="project" value="UniProtKB-SubCell"/>
</dbReference>
<keyword evidence="9 16" id="KW-0256">Endoplasmic reticulum</keyword>
<evidence type="ECO:0000256" key="16">
    <source>
        <dbReference type="RuleBase" id="RU367059"/>
    </source>
</evidence>
<evidence type="ECO:0000256" key="9">
    <source>
        <dbReference type="ARBA" id="ARBA00022824"/>
    </source>
</evidence>
<comment type="cofactor">
    <cofactor evidence="1">
        <name>heme b</name>
        <dbReference type="ChEBI" id="CHEBI:60344"/>
    </cofactor>
</comment>
<reference evidence="19" key="1">
    <citation type="journal article" date="2021" name="Nat. Commun.">
        <title>Genetic determinants of endophytism in the Arabidopsis root mycobiome.</title>
        <authorList>
            <person name="Mesny F."/>
            <person name="Miyauchi S."/>
            <person name="Thiergart T."/>
            <person name="Pickel B."/>
            <person name="Atanasova L."/>
            <person name="Karlsson M."/>
            <person name="Huettel B."/>
            <person name="Barry K.W."/>
            <person name="Haridas S."/>
            <person name="Chen C."/>
            <person name="Bauer D."/>
            <person name="Andreopoulos W."/>
            <person name="Pangilinan J."/>
            <person name="LaButti K."/>
            <person name="Riley R."/>
            <person name="Lipzen A."/>
            <person name="Clum A."/>
            <person name="Drula E."/>
            <person name="Henrissat B."/>
            <person name="Kohler A."/>
            <person name="Grigoriev I.V."/>
            <person name="Martin F.M."/>
            <person name="Hacquard S."/>
        </authorList>
    </citation>
    <scope>NUCLEOTIDE SEQUENCE</scope>
    <source>
        <strain evidence="19">MPI-CAGE-AT-0016</strain>
    </source>
</reference>
<evidence type="ECO:0000256" key="2">
    <source>
        <dbReference type="ARBA" id="ARBA00004406"/>
    </source>
</evidence>
<dbReference type="GO" id="GO:0032541">
    <property type="term" value="C:cortical endoplasmic reticulum"/>
    <property type="evidence" value="ECO:0007669"/>
    <property type="project" value="TreeGrafter"/>
</dbReference>
<keyword evidence="13 16" id="KW-0472">Membrane</keyword>
<keyword evidence="12 16" id="KW-0445">Lipid transport</keyword>
<sequence length="367" mass="39311">MADTKPTNPLPLTEEKPAVEQPAAAPTVTEAAAPEPAPAAVAEPVKPLEVTEAPKPVAAEAPAASDEKKTAADAEATTAPAAAEGTKSEEAVPEVPAEPPIQQLYAAFKAQSHPEIWGVTLQDPDTHVPSQIVFQKYLNANDGDVSAAKEQLLKTLAWRAEAKPLELAKKTHSKAKFEGLGYVTEYGDSTNPEKRAVFTWNVYGAASDRMAETFGNLDEFIEWRVALAELALARLSIATATAPITAENDPYKITQVHDYLSISFLRRSAEVKASSTKTVAVFNQNYPETLREKFFVNVPVIMGFMYTFMKLFVAAKTLKKFHPMSNGASLAAELTTSPVEGLGEKLPAAYGGKGPELKGTAEETALA</sequence>
<organism evidence="19 20">
    <name type="scientific">Plectosphaerella cucumerina</name>
    <dbReference type="NCBI Taxonomy" id="40658"/>
    <lineage>
        <taxon>Eukaryota</taxon>
        <taxon>Fungi</taxon>
        <taxon>Dikarya</taxon>
        <taxon>Ascomycota</taxon>
        <taxon>Pezizomycotina</taxon>
        <taxon>Sordariomycetes</taxon>
        <taxon>Hypocreomycetidae</taxon>
        <taxon>Glomerellales</taxon>
        <taxon>Plectosphaerellaceae</taxon>
        <taxon>Plectosphaerella</taxon>
    </lineage>
</organism>
<dbReference type="InterPro" id="IPR036273">
    <property type="entry name" value="CRAL/TRIO_N_dom_sf"/>
</dbReference>
<feature type="compositionally biased region" description="Low complexity" evidence="17">
    <location>
        <begin position="53"/>
        <end position="64"/>
    </location>
</feature>
<evidence type="ECO:0000313" key="19">
    <source>
        <dbReference type="EMBL" id="KAH7367483.1"/>
    </source>
</evidence>
<evidence type="ECO:0000256" key="5">
    <source>
        <dbReference type="ARBA" id="ARBA00022448"/>
    </source>
</evidence>
<evidence type="ECO:0000256" key="11">
    <source>
        <dbReference type="ARBA" id="ARBA00023004"/>
    </source>
</evidence>
<keyword evidence="7" id="KW-0349">Heme</keyword>
<dbReference type="SUPFAM" id="SSF46938">
    <property type="entry name" value="CRAL/TRIO N-terminal domain"/>
    <property type="match status" value="1"/>
</dbReference>
<feature type="compositionally biased region" description="Low complexity" evidence="17">
    <location>
        <begin position="73"/>
        <end position="84"/>
    </location>
</feature>
<evidence type="ECO:0000256" key="17">
    <source>
        <dbReference type="SAM" id="MobiDB-lite"/>
    </source>
</evidence>
<comment type="catalytic activity">
    <reaction evidence="14">
        <text>a 1,2-diacyl-sn-glycero-3-phospho-(1D-myo-inositol)(in) = a 1,2-diacyl-sn-glycero-3-phospho-(1D-myo-inositol)(out)</text>
        <dbReference type="Rhea" id="RHEA:38691"/>
        <dbReference type="ChEBI" id="CHEBI:57880"/>
    </reaction>
    <physiologicalReaction direction="left-to-right" evidence="14">
        <dbReference type="Rhea" id="RHEA:38692"/>
    </physiologicalReaction>
</comment>
<evidence type="ECO:0000259" key="18">
    <source>
        <dbReference type="PROSITE" id="PS50191"/>
    </source>
</evidence>
<feature type="region of interest" description="Disordered" evidence="17">
    <location>
        <begin position="1"/>
        <end position="95"/>
    </location>
</feature>
<proteinExistence type="inferred from homology"/>
<evidence type="ECO:0000256" key="8">
    <source>
        <dbReference type="ARBA" id="ARBA00022723"/>
    </source>
</evidence>
<evidence type="ECO:0000256" key="13">
    <source>
        <dbReference type="ARBA" id="ARBA00023136"/>
    </source>
</evidence>
<gene>
    <name evidence="19" type="ORF">B0T11DRAFT_275352</name>
</gene>
<evidence type="ECO:0000313" key="20">
    <source>
        <dbReference type="Proteomes" id="UP000813385"/>
    </source>
</evidence>
<dbReference type="Gene3D" id="3.40.525.10">
    <property type="entry name" value="CRAL-TRIO lipid binding domain"/>
    <property type="match status" value="1"/>
</dbReference>
<dbReference type="InterPro" id="IPR042938">
    <property type="entry name" value="Sfh5"/>
</dbReference>
<evidence type="ECO:0000256" key="3">
    <source>
        <dbReference type="ARBA" id="ARBA00006667"/>
    </source>
</evidence>
<evidence type="ECO:0000256" key="1">
    <source>
        <dbReference type="ARBA" id="ARBA00001970"/>
    </source>
</evidence>
<dbReference type="PANTHER" id="PTHR47669">
    <property type="entry name" value="PHOSPHATIDYLINOSITOL TRANSFER PROTEIN SFH5"/>
    <property type="match status" value="1"/>
</dbReference>
<name>A0A8K0X551_9PEZI</name>
<comment type="similarity">
    <text evidence="3 16">Belongs to the SFH5 family.</text>
</comment>
<protein>
    <recommendedName>
        <fullName evidence="4 16">Phosphatidylinositol transfer protein SFH5</fullName>
        <shortName evidence="16">PITP SFH5</shortName>
    </recommendedName>
</protein>
<evidence type="ECO:0000256" key="7">
    <source>
        <dbReference type="ARBA" id="ARBA00022617"/>
    </source>
</evidence>
<keyword evidence="8" id="KW-0479">Metal-binding</keyword>
<dbReference type="InterPro" id="IPR011074">
    <property type="entry name" value="CRAL/TRIO_N_dom"/>
</dbReference>
<dbReference type="PROSITE" id="PS50191">
    <property type="entry name" value="CRAL_TRIO"/>
    <property type="match status" value="1"/>
</dbReference>
<dbReference type="OrthoDB" id="75724at2759"/>
<evidence type="ECO:0000256" key="4">
    <source>
        <dbReference type="ARBA" id="ARBA00018320"/>
    </source>
</evidence>
<evidence type="ECO:0000256" key="15">
    <source>
        <dbReference type="ARBA" id="ARBA00024180"/>
    </source>
</evidence>
<dbReference type="CDD" id="cd00170">
    <property type="entry name" value="SEC14"/>
    <property type="match status" value="1"/>
</dbReference>
<dbReference type="GO" id="GO:0005886">
    <property type="term" value="C:plasma membrane"/>
    <property type="evidence" value="ECO:0007669"/>
    <property type="project" value="TreeGrafter"/>
</dbReference>
<dbReference type="GO" id="GO:0043001">
    <property type="term" value="P:Golgi to plasma membrane protein transport"/>
    <property type="evidence" value="ECO:0007669"/>
    <property type="project" value="TreeGrafter"/>
</dbReference>
<comment type="function">
    <text evidence="15">Non-classical phosphatidylinositol (PtdIns) transfer protein (PITP), which exhibits PtdIns-binding/transfer activity in the absence of detectable PtdCho-binding/transfer activity. Regulates PtdIns(4,5)P2 homeostasis at the plasma membrane. Heme-binding protein that may play a role in organic oxidant-induced stress responses.</text>
</comment>
<feature type="compositionally biased region" description="Low complexity" evidence="17">
    <location>
        <begin position="22"/>
        <end position="45"/>
    </location>
</feature>
<evidence type="ECO:0000256" key="10">
    <source>
        <dbReference type="ARBA" id="ARBA00022848"/>
    </source>
</evidence>
<dbReference type="EMBL" id="JAGPXD010000002">
    <property type="protein sequence ID" value="KAH7367483.1"/>
    <property type="molecule type" value="Genomic_DNA"/>
</dbReference>
<keyword evidence="11" id="KW-0408">Iron</keyword>
<dbReference type="SUPFAM" id="SSF52087">
    <property type="entry name" value="CRAL/TRIO domain"/>
    <property type="match status" value="1"/>
</dbReference>
<comment type="subcellular location">
    <subcellularLocation>
        <location evidence="16">Cytoplasm</location>
    </subcellularLocation>
    <subcellularLocation>
        <location evidence="2 16">Endoplasmic reticulum membrane</location>
        <topology evidence="2 16">Peripheral membrane protein</topology>
    </subcellularLocation>
    <subcellularLocation>
        <location evidence="16">Microsome membrane</location>
        <topology evidence="16">Peripheral membrane protein</topology>
    </subcellularLocation>
</comment>
<comment type="caution">
    <text evidence="19">The sequence shown here is derived from an EMBL/GenBank/DDBJ whole genome shotgun (WGS) entry which is preliminary data.</text>
</comment>
<dbReference type="AlphaFoldDB" id="A0A8K0X551"/>
<dbReference type="GO" id="GO:0046872">
    <property type="term" value="F:metal ion binding"/>
    <property type="evidence" value="ECO:0007669"/>
    <property type="project" value="UniProtKB-KW"/>
</dbReference>
<dbReference type="GO" id="GO:0008526">
    <property type="term" value="F:phosphatidylinositol transfer activity"/>
    <property type="evidence" value="ECO:0007669"/>
    <property type="project" value="UniProtKB-UniRule"/>
</dbReference>
<accession>A0A8K0X551</accession>
<evidence type="ECO:0000256" key="12">
    <source>
        <dbReference type="ARBA" id="ARBA00023055"/>
    </source>
</evidence>
<dbReference type="GO" id="GO:0017157">
    <property type="term" value="P:regulation of exocytosis"/>
    <property type="evidence" value="ECO:0007669"/>
    <property type="project" value="TreeGrafter"/>
</dbReference>
<dbReference type="InterPro" id="IPR036865">
    <property type="entry name" value="CRAL-TRIO_dom_sf"/>
</dbReference>
<dbReference type="Pfam" id="PF03765">
    <property type="entry name" value="CRAL_TRIO_N"/>
    <property type="match status" value="1"/>
</dbReference>
<evidence type="ECO:0000256" key="6">
    <source>
        <dbReference type="ARBA" id="ARBA00022490"/>
    </source>
</evidence>
<feature type="domain" description="CRAL-TRIO" evidence="18">
    <location>
        <begin position="173"/>
        <end position="358"/>
    </location>
</feature>
<keyword evidence="6 16" id="KW-0963">Cytoplasm</keyword>